<reference evidence="1" key="1">
    <citation type="journal article" date="2015" name="Nature">
        <title>Complex archaea that bridge the gap between prokaryotes and eukaryotes.</title>
        <authorList>
            <person name="Spang A."/>
            <person name="Saw J.H."/>
            <person name="Jorgensen S.L."/>
            <person name="Zaremba-Niedzwiedzka K."/>
            <person name="Martijn J."/>
            <person name="Lind A.E."/>
            <person name="van Eijk R."/>
            <person name="Schleper C."/>
            <person name="Guy L."/>
            <person name="Ettema T.J."/>
        </authorList>
    </citation>
    <scope>NUCLEOTIDE SEQUENCE</scope>
</reference>
<gene>
    <name evidence="1" type="ORF">LCGC14_2569300</name>
</gene>
<sequence>MPVPNPLTAQDLIDLDKALQDSRDADELIEMAQRAGLDVSVFRDRNREARERLGRIKQTFFPGK</sequence>
<proteinExistence type="predicted"/>
<comment type="caution">
    <text evidence="1">The sequence shown here is derived from an EMBL/GenBank/DDBJ whole genome shotgun (WGS) entry which is preliminary data.</text>
</comment>
<dbReference type="EMBL" id="LAZR01042616">
    <property type="protein sequence ID" value="KKL09094.1"/>
    <property type="molecule type" value="Genomic_DNA"/>
</dbReference>
<organism evidence="1">
    <name type="scientific">marine sediment metagenome</name>
    <dbReference type="NCBI Taxonomy" id="412755"/>
    <lineage>
        <taxon>unclassified sequences</taxon>
        <taxon>metagenomes</taxon>
        <taxon>ecological metagenomes</taxon>
    </lineage>
</organism>
<evidence type="ECO:0000313" key="1">
    <source>
        <dbReference type="EMBL" id="KKL09094.1"/>
    </source>
</evidence>
<accession>A0A0F9AHN0</accession>
<dbReference type="AlphaFoldDB" id="A0A0F9AHN0"/>
<protein>
    <submittedName>
        <fullName evidence="1">Uncharacterized protein</fullName>
    </submittedName>
</protein>
<name>A0A0F9AHN0_9ZZZZ</name>